<dbReference type="SUPFAM" id="SSF111384">
    <property type="entry name" value="OmpH-like"/>
    <property type="match status" value="1"/>
</dbReference>
<reference evidence="4" key="1">
    <citation type="submission" date="2018-06" db="EMBL/GenBank/DDBJ databases">
        <authorList>
            <person name="Zhirakovskaya E."/>
        </authorList>
    </citation>
    <scope>NUCLEOTIDE SEQUENCE</scope>
</reference>
<accession>A0A3B1C645</accession>
<dbReference type="InterPro" id="IPR024930">
    <property type="entry name" value="Skp_dom_sf"/>
</dbReference>
<dbReference type="Gene3D" id="3.30.910.20">
    <property type="entry name" value="Skp domain"/>
    <property type="match status" value="1"/>
</dbReference>
<evidence type="ECO:0000256" key="1">
    <source>
        <dbReference type="ARBA" id="ARBA00009091"/>
    </source>
</evidence>
<evidence type="ECO:0000256" key="3">
    <source>
        <dbReference type="SAM" id="Coils"/>
    </source>
</evidence>
<dbReference type="SMART" id="SM00935">
    <property type="entry name" value="OmpH"/>
    <property type="match status" value="1"/>
</dbReference>
<gene>
    <name evidence="4" type="ORF">MNBD_NITROSPINAE02-587</name>
</gene>
<keyword evidence="3" id="KW-0175">Coiled coil</keyword>
<dbReference type="EMBL" id="UOGE01000107">
    <property type="protein sequence ID" value="VAX25629.1"/>
    <property type="molecule type" value="Genomic_DNA"/>
</dbReference>
<dbReference type="PANTHER" id="PTHR35089">
    <property type="entry name" value="CHAPERONE PROTEIN SKP"/>
    <property type="match status" value="1"/>
</dbReference>
<organism evidence="4">
    <name type="scientific">hydrothermal vent metagenome</name>
    <dbReference type="NCBI Taxonomy" id="652676"/>
    <lineage>
        <taxon>unclassified sequences</taxon>
        <taxon>metagenomes</taxon>
        <taxon>ecological metagenomes</taxon>
    </lineage>
</organism>
<dbReference type="PANTHER" id="PTHR35089:SF1">
    <property type="entry name" value="CHAPERONE PROTEIN SKP"/>
    <property type="match status" value="1"/>
</dbReference>
<comment type="similarity">
    <text evidence="1">Belongs to the Skp family.</text>
</comment>
<dbReference type="AlphaFoldDB" id="A0A3B1C645"/>
<dbReference type="GO" id="GO:0050821">
    <property type="term" value="P:protein stabilization"/>
    <property type="evidence" value="ECO:0007669"/>
    <property type="project" value="TreeGrafter"/>
</dbReference>
<proteinExistence type="inferred from homology"/>
<protein>
    <recommendedName>
        <fullName evidence="5">Outer membrane protein H</fullName>
    </recommendedName>
</protein>
<dbReference type="Pfam" id="PF03938">
    <property type="entry name" value="OmpH"/>
    <property type="match status" value="1"/>
</dbReference>
<dbReference type="GO" id="GO:0005829">
    <property type="term" value="C:cytosol"/>
    <property type="evidence" value="ECO:0007669"/>
    <property type="project" value="TreeGrafter"/>
</dbReference>
<name>A0A3B1C645_9ZZZZ</name>
<sequence length="195" mass="21664">MRKIRFKTIPALVLAACVLAFMFSGSVVHAADAPLKVGGVNLQAVVDGSKAGKRALNLVKTKAEKERDVIVAKQKAIKNMERELEQKSMMMVDSSLEEKRAKLSRLKREFELYRGDVQQSIQRAQGQEIRRLMKEIMTIIKTFAKENGYNLIIEKGGAGNIMGGPVVYMEDSMDITPVIIKLYDAQYDKAVGAGQ</sequence>
<keyword evidence="2" id="KW-0732">Signal</keyword>
<feature type="coiled-coil region" evidence="3">
    <location>
        <begin position="63"/>
        <end position="116"/>
    </location>
</feature>
<evidence type="ECO:0000313" key="4">
    <source>
        <dbReference type="EMBL" id="VAX25629.1"/>
    </source>
</evidence>
<evidence type="ECO:0000256" key="2">
    <source>
        <dbReference type="ARBA" id="ARBA00022729"/>
    </source>
</evidence>
<dbReference type="InterPro" id="IPR005632">
    <property type="entry name" value="Chaperone_Skp"/>
</dbReference>
<dbReference type="GO" id="GO:0051082">
    <property type="term" value="F:unfolded protein binding"/>
    <property type="evidence" value="ECO:0007669"/>
    <property type="project" value="InterPro"/>
</dbReference>
<evidence type="ECO:0008006" key="5">
    <source>
        <dbReference type="Google" id="ProtNLM"/>
    </source>
</evidence>